<name>A0A6C0IFC9_9ZZZZ</name>
<evidence type="ECO:0000256" key="1">
    <source>
        <dbReference type="SAM" id="Phobius"/>
    </source>
</evidence>
<dbReference type="AlphaFoldDB" id="A0A6C0IFC9"/>
<evidence type="ECO:0000313" key="2">
    <source>
        <dbReference type="EMBL" id="QHT91360.1"/>
    </source>
</evidence>
<reference evidence="2" key="1">
    <citation type="journal article" date="2020" name="Nature">
        <title>Giant virus diversity and host interactions through global metagenomics.</title>
        <authorList>
            <person name="Schulz F."/>
            <person name="Roux S."/>
            <person name="Paez-Espino D."/>
            <person name="Jungbluth S."/>
            <person name="Walsh D.A."/>
            <person name="Denef V.J."/>
            <person name="McMahon K.D."/>
            <person name="Konstantinidis K.T."/>
            <person name="Eloe-Fadrosh E.A."/>
            <person name="Kyrpides N.C."/>
            <person name="Woyke T."/>
        </authorList>
    </citation>
    <scope>NUCLEOTIDE SEQUENCE</scope>
    <source>
        <strain evidence="2">GVMAG-M-3300023184-77</strain>
    </source>
</reference>
<keyword evidence="1" id="KW-1133">Transmembrane helix</keyword>
<feature type="transmembrane region" description="Helical" evidence="1">
    <location>
        <begin position="78"/>
        <end position="100"/>
    </location>
</feature>
<sequence>MTEMAKDTSSSTSIWGTIVSVAMLILAIKFPILFLINGLFSLGIGIFFLVQSYIEMGKINQSDPNADLGNVIWGLQNFFGWILVITGLVSVIIFGVIQYMNRGKKNSGRNNIRNL</sequence>
<feature type="transmembrane region" description="Helical" evidence="1">
    <location>
        <begin position="35"/>
        <end position="54"/>
    </location>
</feature>
<proteinExistence type="predicted"/>
<accession>A0A6C0IFC9</accession>
<keyword evidence="1" id="KW-0812">Transmembrane</keyword>
<protein>
    <submittedName>
        <fullName evidence="2">Uncharacterized protein</fullName>
    </submittedName>
</protein>
<feature type="transmembrane region" description="Helical" evidence="1">
    <location>
        <begin position="12"/>
        <end position="28"/>
    </location>
</feature>
<keyword evidence="1" id="KW-0472">Membrane</keyword>
<dbReference type="EMBL" id="MN740165">
    <property type="protein sequence ID" value="QHT91360.1"/>
    <property type="molecule type" value="Genomic_DNA"/>
</dbReference>
<organism evidence="2">
    <name type="scientific">viral metagenome</name>
    <dbReference type="NCBI Taxonomy" id="1070528"/>
    <lineage>
        <taxon>unclassified sequences</taxon>
        <taxon>metagenomes</taxon>
        <taxon>organismal metagenomes</taxon>
    </lineage>
</organism>